<evidence type="ECO:0000259" key="7">
    <source>
        <dbReference type="PROSITE" id="PS50011"/>
    </source>
</evidence>
<evidence type="ECO:0000256" key="4">
    <source>
        <dbReference type="ARBA" id="ARBA00022833"/>
    </source>
</evidence>
<dbReference type="Gene3D" id="3.30.200.20">
    <property type="entry name" value="Phosphorylase Kinase, domain 1"/>
    <property type="match status" value="1"/>
</dbReference>
<dbReference type="InterPro" id="IPR000719">
    <property type="entry name" value="Prot_kinase_dom"/>
</dbReference>
<feature type="domain" description="C2H2-type" evidence="8">
    <location>
        <begin position="498"/>
        <end position="527"/>
    </location>
</feature>
<dbReference type="AlphaFoldDB" id="A0A7R9PYV8"/>
<feature type="compositionally biased region" description="Low complexity" evidence="6">
    <location>
        <begin position="96"/>
        <end position="109"/>
    </location>
</feature>
<dbReference type="FunFam" id="3.30.160.60:FF:000446">
    <property type="entry name" value="Zinc finger protein"/>
    <property type="match status" value="1"/>
</dbReference>
<keyword evidence="1" id="KW-0479">Metal-binding</keyword>
<accession>A0A7R9PYV8</accession>
<dbReference type="SMART" id="SM00355">
    <property type="entry name" value="ZnF_C2H2"/>
    <property type="match status" value="4"/>
</dbReference>
<keyword evidence="3 5" id="KW-0863">Zinc-finger</keyword>
<proteinExistence type="predicted"/>
<gene>
    <name evidence="9" type="ORF">OSB1V03_LOCUS5810</name>
</gene>
<dbReference type="PROSITE" id="PS50157">
    <property type="entry name" value="ZINC_FINGER_C2H2_2"/>
    <property type="match status" value="4"/>
</dbReference>
<keyword evidence="10" id="KW-1185">Reference proteome</keyword>
<dbReference type="PANTHER" id="PTHR14003:SF19">
    <property type="entry name" value="YY2 TRANSCRIPTION FACTOR"/>
    <property type="match status" value="1"/>
</dbReference>
<feature type="domain" description="C2H2-type" evidence="8">
    <location>
        <begin position="437"/>
        <end position="467"/>
    </location>
</feature>
<keyword evidence="4" id="KW-0862">Zinc</keyword>
<name>A0A7R9PYV8_9ACAR</name>
<dbReference type="Pfam" id="PF07714">
    <property type="entry name" value="PK_Tyr_Ser-Thr"/>
    <property type="match status" value="1"/>
</dbReference>
<dbReference type="InterPro" id="IPR013087">
    <property type="entry name" value="Znf_C2H2_type"/>
</dbReference>
<feature type="domain" description="C2H2-type" evidence="8">
    <location>
        <begin position="528"/>
        <end position="554"/>
    </location>
</feature>
<dbReference type="GO" id="GO:0004672">
    <property type="term" value="F:protein kinase activity"/>
    <property type="evidence" value="ECO:0007669"/>
    <property type="project" value="InterPro"/>
</dbReference>
<evidence type="ECO:0000259" key="8">
    <source>
        <dbReference type="PROSITE" id="PS50157"/>
    </source>
</evidence>
<keyword evidence="2" id="KW-0677">Repeat</keyword>
<reference evidence="9" key="1">
    <citation type="submission" date="2020-11" db="EMBL/GenBank/DDBJ databases">
        <authorList>
            <person name="Tran Van P."/>
        </authorList>
    </citation>
    <scope>NUCLEOTIDE SEQUENCE</scope>
</reference>
<dbReference type="GO" id="GO:0008270">
    <property type="term" value="F:zinc ion binding"/>
    <property type="evidence" value="ECO:0007669"/>
    <property type="project" value="UniProtKB-KW"/>
</dbReference>
<evidence type="ECO:0000256" key="6">
    <source>
        <dbReference type="SAM" id="MobiDB-lite"/>
    </source>
</evidence>
<evidence type="ECO:0000313" key="10">
    <source>
        <dbReference type="Proteomes" id="UP000759131"/>
    </source>
</evidence>
<dbReference type="Gene3D" id="1.10.510.10">
    <property type="entry name" value="Transferase(Phosphotransferase) domain 1"/>
    <property type="match status" value="1"/>
</dbReference>
<dbReference type="PANTHER" id="PTHR14003">
    <property type="entry name" value="TRANSCRIPTIONAL REPRESSOR PROTEIN YY"/>
    <property type="match status" value="1"/>
</dbReference>
<protein>
    <submittedName>
        <fullName evidence="9">Uncharacterized protein</fullName>
    </submittedName>
</protein>
<dbReference type="GO" id="GO:0000981">
    <property type="term" value="F:DNA-binding transcription factor activity, RNA polymerase II-specific"/>
    <property type="evidence" value="ECO:0007669"/>
    <property type="project" value="TreeGrafter"/>
</dbReference>
<organism evidence="9">
    <name type="scientific">Medioppia subpectinata</name>
    <dbReference type="NCBI Taxonomy" id="1979941"/>
    <lineage>
        <taxon>Eukaryota</taxon>
        <taxon>Metazoa</taxon>
        <taxon>Ecdysozoa</taxon>
        <taxon>Arthropoda</taxon>
        <taxon>Chelicerata</taxon>
        <taxon>Arachnida</taxon>
        <taxon>Acari</taxon>
        <taxon>Acariformes</taxon>
        <taxon>Sarcoptiformes</taxon>
        <taxon>Oribatida</taxon>
        <taxon>Brachypylina</taxon>
        <taxon>Oppioidea</taxon>
        <taxon>Oppiidae</taxon>
        <taxon>Medioppia</taxon>
    </lineage>
</organism>
<dbReference type="SUPFAM" id="SSF56112">
    <property type="entry name" value="Protein kinase-like (PK-like)"/>
    <property type="match status" value="1"/>
</dbReference>
<feature type="region of interest" description="Disordered" evidence="6">
    <location>
        <begin position="96"/>
        <end position="125"/>
    </location>
</feature>
<evidence type="ECO:0000256" key="3">
    <source>
        <dbReference type="ARBA" id="ARBA00022771"/>
    </source>
</evidence>
<dbReference type="EMBL" id="CAJPIZ010003019">
    <property type="protein sequence ID" value="CAG2105805.1"/>
    <property type="molecule type" value="Genomic_DNA"/>
</dbReference>
<feature type="domain" description="Protein kinase" evidence="7">
    <location>
        <begin position="192"/>
        <end position="554"/>
    </location>
</feature>
<dbReference type="SUPFAM" id="SSF57667">
    <property type="entry name" value="beta-beta-alpha zinc fingers"/>
    <property type="match status" value="2"/>
</dbReference>
<dbReference type="Pfam" id="PF00096">
    <property type="entry name" value="zf-C2H2"/>
    <property type="match status" value="2"/>
</dbReference>
<dbReference type="InterPro" id="IPR036236">
    <property type="entry name" value="Znf_C2H2_sf"/>
</dbReference>
<dbReference type="GO" id="GO:0031519">
    <property type="term" value="C:PcG protein complex"/>
    <property type="evidence" value="ECO:0007669"/>
    <property type="project" value="TreeGrafter"/>
</dbReference>
<dbReference type="EMBL" id="OC857594">
    <property type="protein sequence ID" value="CAD7625375.1"/>
    <property type="molecule type" value="Genomic_DNA"/>
</dbReference>
<dbReference type="GO" id="GO:0000785">
    <property type="term" value="C:chromatin"/>
    <property type="evidence" value="ECO:0007669"/>
    <property type="project" value="TreeGrafter"/>
</dbReference>
<evidence type="ECO:0000256" key="5">
    <source>
        <dbReference type="PROSITE-ProRule" id="PRU00042"/>
    </source>
</evidence>
<dbReference type="Proteomes" id="UP000759131">
    <property type="component" value="Unassembled WGS sequence"/>
</dbReference>
<dbReference type="OrthoDB" id="8117402at2759"/>
<sequence>MLFVIKVLYGYGPAYTRPTQPQPLYSTELAASGIFGPPVGQAVPAGHTPVRRRYRSASSPPDIHYGRDTPPLQVSPEQSTGAYPIRSAIQYWENLSTSSGSGRQSPSTPNISPKRSRLDSPTTAVKVSELPPVPVRRPFTPPSVPYAELRSVRVANPADQLDRAYAEAEGGAEGPGSWSGELHELSRRGLDIDLDDELGSGEFGTVYRGRYNEQIVNIGGKGQRYLLGVKPDERFAAKSVQFYPYSELSFRLAHEVEKCVFKSLRHPNIVSYRLAINLGKHRVLSRKSGQSDDGTEGPTGRDIISYDRMFLIMELSDRGCLHDFWRSNEFKEFAAPLAILFIQQLCSAMAHMQDIGVAHLDIHTGNVLVFSGGAAGQYAAKWSDFGTGVSRDLYRGWGVTIPADHMHAIEWYRKLFTNITLQTLFRHKNTVHLNVRFICEFNKCHKSFSERQSLKRHKSCVHLNERKFKCNEENCGKIFTTKYNLIQHKSIHSGEKPFVCHFNDCNKRFYRKSCLKEHMRRHLNLKSHKCIHNNCNQRFVTSTELHQHIRHGHI</sequence>
<feature type="region of interest" description="Disordered" evidence="6">
    <location>
        <begin position="40"/>
        <end position="79"/>
    </location>
</feature>
<dbReference type="PROSITE" id="PS50011">
    <property type="entry name" value="PROTEIN_KINASE_DOM"/>
    <property type="match status" value="1"/>
</dbReference>
<dbReference type="InterPro" id="IPR011009">
    <property type="entry name" value="Kinase-like_dom_sf"/>
</dbReference>
<dbReference type="InterPro" id="IPR001245">
    <property type="entry name" value="Ser-Thr/Tyr_kinase_cat_dom"/>
</dbReference>
<evidence type="ECO:0000256" key="2">
    <source>
        <dbReference type="ARBA" id="ARBA00022737"/>
    </source>
</evidence>
<dbReference type="PROSITE" id="PS00028">
    <property type="entry name" value="ZINC_FINGER_C2H2_1"/>
    <property type="match status" value="4"/>
</dbReference>
<evidence type="ECO:0000313" key="9">
    <source>
        <dbReference type="EMBL" id="CAD7625375.1"/>
    </source>
</evidence>
<evidence type="ECO:0000256" key="1">
    <source>
        <dbReference type="ARBA" id="ARBA00022723"/>
    </source>
</evidence>
<dbReference type="GO" id="GO:0005667">
    <property type="term" value="C:transcription regulator complex"/>
    <property type="evidence" value="ECO:0007669"/>
    <property type="project" value="TreeGrafter"/>
</dbReference>
<dbReference type="GO" id="GO:0000978">
    <property type="term" value="F:RNA polymerase II cis-regulatory region sequence-specific DNA binding"/>
    <property type="evidence" value="ECO:0007669"/>
    <property type="project" value="TreeGrafter"/>
</dbReference>
<feature type="domain" description="C2H2-type" evidence="8">
    <location>
        <begin position="468"/>
        <end position="497"/>
    </location>
</feature>
<dbReference type="Gene3D" id="3.30.160.60">
    <property type="entry name" value="Classic Zinc Finger"/>
    <property type="match status" value="2"/>
</dbReference>
<dbReference type="GO" id="GO:0005524">
    <property type="term" value="F:ATP binding"/>
    <property type="evidence" value="ECO:0007669"/>
    <property type="project" value="InterPro"/>
</dbReference>